<evidence type="ECO:0000313" key="1">
    <source>
        <dbReference type="EMBL" id="KAJ8688188.1"/>
    </source>
</evidence>
<keyword evidence="2" id="KW-1185">Reference proteome</keyword>
<comment type="caution">
    <text evidence="1">The sequence shown here is derived from an EMBL/GenBank/DDBJ whole genome shotgun (WGS) entry which is preliminary data.</text>
</comment>
<reference evidence="1" key="1">
    <citation type="submission" date="2023-04" db="EMBL/GenBank/DDBJ databases">
        <title>A chromosome-level genome assembly of the parasitoid wasp Eretmocerus hayati.</title>
        <authorList>
            <person name="Zhong Y."/>
            <person name="Liu S."/>
            <person name="Liu Y."/>
        </authorList>
    </citation>
    <scope>NUCLEOTIDE SEQUENCE</scope>
    <source>
        <strain evidence="1">ZJU_SS_LIU_2023</strain>
    </source>
</reference>
<evidence type="ECO:0000313" key="2">
    <source>
        <dbReference type="Proteomes" id="UP001239111"/>
    </source>
</evidence>
<accession>A0ACC2PYH3</accession>
<gene>
    <name evidence="1" type="ORF">QAD02_023983</name>
</gene>
<sequence>MVGRRRVDQNIQWAWIKYIADGVQKKVSVDEIFSSSRNKSCIKPRHVDDFIVDHHYLVRWFTCNDPGDGVMCTEPRSHHNQIHPYQLYEATILQLAETLEEFGEMPTIRRAPKRQHKCDDPDDVPENSLRQVRKDLKQTKFLKENVSAERANDILVDVMNTDYNKNIYGPFNSSDSEDESYSNKTKNAYPLNRKLSKDEESQSSTDSDRRSISPVEVQTSNETDTAAMAPITSMASSPIVGLHSLSESDASSSTEEPLNMPTSTSACSTNTMEVAIGESTDEEAGSRGADARQAAVEQAAAERAAAQQAAAEQAAAQQAAAQQAAAQQAAAQQAAAQQAAAQQAAAQQAAAQQAAAQQAAAQQAAAQQAAAQQAAAQQAAAQQAAAQQAAAQQAAAQQAAAQQAAAQRAAALLAAPNHAGANQVPLPQLAGVAMPVLNAAAQVDPQQGQMFGVYNPAVDFPEDMEERPDGYGILRQDVGGNVRRMPRNRQRLVLNVLLHYHQPGGAGYEDRLRRFREDTPGQKYLGLGKTVSQMRWSVAMMKNGGDFIWDVSTLLWTKHERLNMSFDPSSMGNHLPDRSPPRPIDRDRLMLLLSLVHDKQFTQNSRIPVAERVKILTHSISLFSKELSKRRTEVFESTNNARRRLSL</sequence>
<dbReference type="EMBL" id="CM056741">
    <property type="protein sequence ID" value="KAJ8688188.1"/>
    <property type="molecule type" value="Genomic_DNA"/>
</dbReference>
<proteinExistence type="predicted"/>
<name>A0ACC2PYH3_9HYME</name>
<organism evidence="1 2">
    <name type="scientific">Eretmocerus hayati</name>
    <dbReference type="NCBI Taxonomy" id="131215"/>
    <lineage>
        <taxon>Eukaryota</taxon>
        <taxon>Metazoa</taxon>
        <taxon>Ecdysozoa</taxon>
        <taxon>Arthropoda</taxon>
        <taxon>Hexapoda</taxon>
        <taxon>Insecta</taxon>
        <taxon>Pterygota</taxon>
        <taxon>Neoptera</taxon>
        <taxon>Endopterygota</taxon>
        <taxon>Hymenoptera</taxon>
        <taxon>Apocrita</taxon>
        <taxon>Proctotrupomorpha</taxon>
        <taxon>Chalcidoidea</taxon>
        <taxon>Aphelinidae</taxon>
        <taxon>Aphelininae</taxon>
        <taxon>Eretmocerus</taxon>
    </lineage>
</organism>
<dbReference type="Proteomes" id="UP001239111">
    <property type="component" value="Chromosome 1"/>
</dbReference>
<protein>
    <submittedName>
        <fullName evidence="1">Uncharacterized protein</fullName>
    </submittedName>
</protein>